<protein>
    <recommendedName>
        <fullName evidence="4">pectinesterase</fullName>
        <ecNumber evidence="4">3.1.1.11</ecNumber>
    </recommendedName>
</protein>
<dbReference type="InterPro" id="IPR012334">
    <property type="entry name" value="Pectin_lyas_fold"/>
</dbReference>
<evidence type="ECO:0000256" key="2">
    <source>
        <dbReference type="ARBA" id="ARBA00005184"/>
    </source>
</evidence>
<dbReference type="SUPFAM" id="SSF51126">
    <property type="entry name" value="Pectin lyase-like"/>
    <property type="match status" value="1"/>
</dbReference>
<comment type="caution">
    <text evidence="9">The sequence shown here is derived from an EMBL/GenBank/DDBJ whole genome shotgun (WGS) entry which is preliminary data.</text>
</comment>
<dbReference type="PANTHER" id="PTHR31321">
    <property type="entry name" value="ACYL-COA THIOESTER HYDROLASE YBHC-RELATED"/>
    <property type="match status" value="1"/>
</dbReference>
<evidence type="ECO:0000256" key="7">
    <source>
        <dbReference type="ARBA" id="ARBA00023085"/>
    </source>
</evidence>
<dbReference type="Proteomes" id="UP001341840">
    <property type="component" value="Unassembled WGS sequence"/>
</dbReference>
<organism evidence="9 10">
    <name type="scientific">Stylosanthes scabra</name>
    <dbReference type="NCBI Taxonomy" id="79078"/>
    <lineage>
        <taxon>Eukaryota</taxon>
        <taxon>Viridiplantae</taxon>
        <taxon>Streptophyta</taxon>
        <taxon>Embryophyta</taxon>
        <taxon>Tracheophyta</taxon>
        <taxon>Spermatophyta</taxon>
        <taxon>Magnoliopsida</taxon>
        <taxon>eudicotyledons</taxon>
        <taxon>Gunneridae</taxon>
        <taxon>Pentapetalae</taxon>
        <taxon>rosids</taxon>
        <taxon>fabids</taxon>
        <taxon>Fabales</taxon>
        <taxon>Fabaceae</taxon>
        <taxon>Papilionoideae</taxon>
        <taxon>50 kb inversion clade</taxon>
        <taxon>dalbergioids sensu lato</taxon>
        <taxon>Dalbergieae</taxon>
        <taxon>Pterocarpus clade</taxon>
        <taxon>Stylosanthes</taxon>
    </lineage>
</organism>
<dbReference type="EC" id="3.1.1.11" evidence="4"/>
<dbReference type="EMBL" id="JASCZI010271956">
    <property type="protein sequence ID" value="MED6218326.1"/>
    <property type="molecule type" value="Genomic_DNA"/>
</dbReference>
<evidence type="ECO:0000256" key="5">
    <source>
        <dbReference type="ARBA" id="ARBA00022512"/>
    </source>
</evidence>
<evidence type="ECO:0000313" key="10">
    <source>
        <dbReference type="Proteomes" id="UP001341840"/>
    </source>
</evidence>
<dbReference type="InterPro" id="IPR011050">
    <property type="entry name" value="Pectin_lyase_fold/virulence"/>
</dbReference>
<evidence type="ECO:0000256" key="1">
    <source>
        <dbReference type="ARBA" id="ARBA00004191"/>
    </source>
</evidence>
<dbReference type="Pfam" id="PF01095">
    <property type="entry name" value="Pectinesterase"/>
    <property type="match status" value="1"/>
</dbReference>
<dbReference type="Gene3D" id="2.160.20.10">
    <property type="entry name" value="Single-stranded right-handed beta-helix, Pectin lyase-like"/>
    <property type="match status" value="1"/>
</dbReference>
<evidence type="ECO:0000256" key="3">
    <source>
        <dbReference type="ARBA" id="ARBA00008891"/>
    </source>
</evidence>
<dbReference type="PANTHER" id="PTHR31321:SF120">
    <property type="entry name" value="PECTINESTERASE 52-RELATED"/>
    <property type="match status" value="1"/>
</dbReference>
<keyword evidence="7" id="KW-0063">Aspartyl esterase</keyword>
<comment type="pathway">
    <text evidence="2">Glycan metabolism; pectin degradation; 2-dehydro-3-deoxy-D-gluconate from pectin: step 1/5.</text>
</comment>
<keyword evidence="5" id="KW-0134">Cell wall</keyword>
<keyword evidence="10" id="KW-1185">Reference proteome</keyword>
<comment type="subcellular location">
    <subcellularLocation>
        <location evidence="1">Secreted</location>
        <location evidence="1">Cell wall</location>
    </subcellularLocation>
</comment>
<gene>
    <name evidence="9" type="ORF">PIB30_025905</name>
</gene>
<comment type="similarity">
    <text evidence="3">Belongs to the pectinesterase family.</text>
</comment>
<feature type="domain" description="Pectinesterase catalytic" evidence="8">
    <location>
        <begin position="7"/>
        <end position="187"/>
    </location>
</feature>
<evidence type="ECO:0000259" key="8">
    <source>
        <dbReference type="Pfam" id="PF01095"/>
    </source>
</evidence>
<evidence type="ECO:0000313" key="9">
    <source>
        <dbReference type="EMBL" id="MED6218326.1"/>
    </source>
</evidence>
<evidence type="ECO:0000256" key="6">
    <source>
        <dbReference type="ARBA" id="ARBA00022801"/>
    </source>
</evidence>
<evidence type="ECO:0000256" key="4">
    <source>
        <dbReference type="ARBA" id="ARBA00013229"/>
    </source>
</evidence>
<keyword evidence="6" id="KW-0378">Hydrolase</keyword>
<accession>A0ABU6Z7R3</accession>
<reference evidence="9 10" key="1">
    <citation type="journal article" date="2023" name="Plants (Basel)">
        <title>Bridging the Gap: Combining Genomics and Transcriptomics Approaches to Understand Stylosanthes scabra, an Orphan Legume from the Brazilian Caatinga.</title>
        <authorList>
            <person name="Ferreira-Neto J.R.C."/>
            <person name="da Silva M.D."/>
            <person name="Binneck E."/>
            <person name="de Melo N.F."/>
            <person name="da Silva R.H."/>
            <person name="de Melo A.L.T.M."/>
            <person name="Pandolfi V."/>
            <person name="Bustamante F.O."/>
            <person name="Brasileiro-Vidal A.C."/>
            <person name="Benko-Iseppon A.M."/>
        </authorList>
    </citation>
    <scope>NUCLEOTIDE SEQUENCE [LARGE SCALE GENOMIC DNA]</scope>
    <source>
        <tissue evidence="9">Leaves</tissue>
    </source>
</reference>
<name>A0ABU6Z7R3_9FABA</name>
<proteinExistence type="inferred from homology"/>
<keyword evidence="5" id="KW-0964">Secreted</keyword>
<dbReference type="InterPro" id="IPR000070">
    <property type="entry name" value="Pectinesterase_cat"/>
</dbReference>
<sequence length="199" mass="22278">MQEAQIVQAVAASVYGDNTTFYKCGFIGYQDTLFDSIGRHYYHDCYIQGEVDFIFGYARSFYQKCTINATGRDNLPGYVTAHGRGQPEGDPNGGFVFNRCAITGTGKVNLGRAWGPEARVIFQNTYFGELITPQGWDAWNGQGHEDKLTFAEVNCTGPGSNTNDRVPWEKKLSISETNEYSYSSFINYDGWLDNLPVTH</sequence>